<keyword evidence="2" id="KW-1185">Reference proteome</keyword>
<organism evidence="1 2">
    <name type="scientific">Dryococelus australis</name>
    <dbReference type="NCBI Taxonomy" id="614101"/>
    <lineage>
        <taxon>Eukaryota</taxon>
        <taxon>Metazoa</taxon>
        <taxon>Ecdysozoa</taxon>
        <taxon>Arthropoda</taxon>
        <taxon>Hexapoda</taxon>
        <taxon>Insecta</taxon>
        <taxon>Pterygota</taxon>
        <taxon>Neoptera</taxon>
        <taxon>Polyneoptera</taxon>
        <taxon>Phasmatodea</taxon>
        <taxon>Verophasmatodea</taxon>
        <taxon>Anareolatae</taxon>
        <taxon>Phasmatidae</taxon>
        <taxon>Eurycanthinae</taxon>
        <taxon>Dryococelus</taxon>
    </lineage>
</organism>
<dbReference type="Proteomes" id="UP001159363">
    <property type="component" value="Chromosome 16"/>
</dbReference>
<protein>
    <submittedName>
        <fullName evidence="1">Uncharacterized protein</fullName>
    </submittedName>
</protein>
<evidence type="ECO:0000313" key="2">
    <source>
        <dbReference type="Proteomes" id="UP001159363"/>
    </source>
</evidence>
<reference evidence="1 2" key="1">
    <citation type="submission" date="2023-02" db="EMBL/GenBank/DDBJ databases">
        <title>LHISI_Scaffold_Assembly.</title>
        <authorList>
            <person name="Stuart O.P."/>
            <person name="Cleave R."/>
            <person name="Magrath M.J.L."/>
            <person name="Mikheyev A.S."/>
        </authorList>
    </citation>
    <scope>NUCLEOTIDE SEQUENCE [LARGE SCALE GENOMIC DNA]</scope>
    <source>
        <strain evidence="1">Daus_M_001</strain>
        <tissue evidence="1">Leg muscle</tissue>
    </source>
</reference>
<comment type="caution">
    <text evidence="1">The sequence shown here is derived from an EMBL/GenBank/DDBJ whole genome shotgun (WGS) entry which is preliminary data.</text>
</comment>
<proteinExistence type="predicted"/>
<dbReference type="EMBL" id="JARBHB010000017">
    <property type="protein sequence ID" value="KAJ8865583.1"/>
    <property type="molecule type" value="Genomic_DNA"/>
</dbReference>
<sequence>MYSQNEKEENEVIVQVVGCCKIYSGLRDVSNVLHHKDYRNEGHKYRINMYEPILILASFAWSHSLGDTVIICKPQTVHQQIIISPISWTSSFAGEGELRQTFTGLFASKTPDFYHHRIAKLEMR</sequence>
<gene>
    <name evidence="1" type="ORF">PR048_033103</name>
</gene>
<accession>A0ABQ9FZB1</accession>
<evidence type="ECO:0000313" key="1">
    <source>
        <dbReference type="EMBL" id="KAJ8865583.1"/>
    </source>
</evidence>
<name>A0ABQ9FZB1_9NEOP</name>